<dbReference type="Proteomes" id="UP000244867">
    <property type="component" value="Unassembled WGS sequence"/>
</dbReference>
<feature type="domain" description="DUF4395" evidence="2">
    <location>
        <begin position="2"/>
        <end position="132"/>
    </location>
</feature>
<evidence type="ECO:0000256" key="1">
    <source>
        <dbReference type="SAM" id="Phobius"/>
    </source>
</evidence>
<dbReference type="AlphaFoldDB" id="A0A2R7YYM7"/>
<dbReference type="Pfam" id="PF14340">
    <property type="entry name" value="DUF4395"/>
    <property type="match status" value="1"/>
</dbReference>
<organism evidence="3 4">
    <name type="scientific">Nocardioides currus</name>
    <dbReference type="NCBI Taxonomy" id="2133958"/>
    <lineage>
        <taxon>Bacteria</taxon>
        <taxon>Bacillati</taxon>
        <taxon>Actinomycetota</taxon>
        <taxon>Actinomycetes</taxon>
        <taxon>Propionibacteriales</taxon>
        <taxon>Nocardioidaceae</taxon>
        <taxon>Nocardioides</taxon>
    </lineage>
</organism>
<sequence>MIDPRGPRFTAAVTLVVLAVALLVPTPAAVVVVAGQAVFFAIGAGLGVQHTPTAVVFRTLVRPRLAPPAALEDARPPRFAQGVGLLFTVAALIAFATGAVLVAQVAIGFAVVAALLNAVFGLCLGCELYLLGLRLRTA</sequence>
<keyword evidence="4" id="KW-1185">Reference proteome</keyword>
<evidence type="ECO:0000259" key="2">
    <source>
        <dbReference type="Pfam" id="PF14340"/>
    </source>
</evidence>
<protein>
    <submittedName>
        <fullName evidence="3">DUF4395 domain-containing protein</fullName>
    </submittedName>
</protein>
<gene>
    <name evidence="3" type="ORF">C7S10_05230</name>
</gene>
<reference evidence="3 4" key="1">
    <citation type="submission" date="2018-03" db="EMBL/GenBank/DDBJ databases">
        <authorList>
            <person name="Keele B.F."/>
        </authorList>
    </citation>
    <scope>NUCLEOTIDE SEQUENCE [LARGE SCALE GENOMIC DNA]</scope>
    <source>
        <strain evidence="3 4">IB-3</strain>
    </source>
</reference>
<accession>A0A2R7YYM7</accession>
<name>A0A2R7YYM7_9ACTN</name>
<keyword evidence="1" id="KW-0812">Transmembrane</keyword>
<dbReference type="OrthoDB" id="345402at2"/>
<feature type="transmembrane region" description="Helical" evidence="1">
    <location>
        <begin position="38"/>
        <end position="61"/>
    </location>
</feature>
<dbReference type="EMBL" id="PYXZ01000002">
    <property type="protein sequence ID" value="PUA81488.1"/>
    <property type="molecule type" value="Genomic_DNA"/>
</dbReference>
<dbReference type="RefSeq" id="WP_108343380.1">
    <property type="nucleotide sequence ID" value="NZ_PYXZ01000002.1"/>
</dbReference>
<comment type="caution">
    <text evidence="3">The sequence shown here is derived from an EMBL/GenBank/DDBJ whole genome shotgun (WGS) entry which is preliminary data.</text>
</comment>
<proteinExistence type="predicted"/>
<feature type="transmembrane region" description="Helical" evidence="1">
    <location>
        <begin position="109"/>
        <end position="131"/>
    </location>
</feature>
<feature type="transmembrane region" description="Helical" evidence="1">
    <location>
        <begin position="82"/>
        <end position="103"/>
    </location>
</feature>
<evidence type="ECO:0000313" key="3">
    <source>
        <dbReference type="EMBL" id="PUA81488.1"/>
    </source>
</evidence>
<evidence type="ECO:0000313" key="4">
    <source>
        <dbReference type="Proteomes" id="UP000244867"/>
    </source>
</evidence>
<keyword evidence="1" id="KW-0472">Membrane</keyword>
<dbReference type="InterPro" id="IPR025508">
    <property type="entry name" value="DUF4395"/>
</dbReference>
<keyword evidence="1" id="KW-1133">Transmembrane helix</keyword>